<dbReference type="InterPro" id="IPR003593">
    <property type="entry name" value="AAA+_ATPase"/>
</dbReference>
<dbReference type="Gene3D" id="3.40.50.300">
    <property type="entry name" value="P-loop containing nucleotide triphosphate hydrolases"/>
    <property type="match status" value="1"/>
</dbReference>
<dbReference type="EMBL" id="LSCR01000029">
    <property type="protein sequence ID" value="KXB33785.1"/>
    <property type="molecule type" value="Genomic_DNA"/>
</dbReference>
<dbReference type="InterPro" id="IPR011527">
    <property type="entry name" value="ABC1_TM_dom"/>
</dbReference>
<dbReference type="Pfam" id="PF00005">
    <property type="entry name" value="ABC_tran"/>
    <property type="match status" value="1"/>
</dbReference>
<dbReference type="SUPFAM" id="SSF90123">
    <property type="entry name" value="ABC transporter transmembrane region"/>
    <property type="match status" value="1"/>
</dbReference>
<dbReference type="Proteomes" id="UP000070675">
    <property type="component" value="Unassembled WGS sequence"/>
</dbReference>
<evidence type="ECO:0000256" key="5">
    <source>
        <dbReference type="ARBA" id="ARBA00022741"/>
    </source>
</evidence>
<dbReference type="PROSITE" id="PS50929">
    <property type="entry name" value="ABC_TM1F"/>
    <property type="match status" value="1"/>
</dbReference>
<dbReference type="FunFam" id="3.40.50.300:FF:000854">
    <property type="entry name" value="Multidrug ABC transporter ATP-binding protein"/>
    <property type="match status" value="1"/>
</dbReference>
<dbReference type="CDD" id="cd18548">
    <property type="entry name" value="ABC_6TM_Tm287_like"/>
    <property type="match status" value="1"/>
</dbReference>
<dbReference type="InterPro" id="IPR003439">
    <property type="entry name" value="ABC_transporter-like_ATP-bd"/>
</dbReference>
<dbReference type="STRING" id="1393034.HMPREF3192_01013"/>
<keyword evidence="8 9" id="KW-0472">Membrane</keyword>
<organism evidence="12 13">
    <name type="scientific">Atopobium deltae</name>
    <dbReference type="NCBI Taxonomy" id="1393034"/>
    <lineage>
        <taxon>Bacteria</taxon>
        <taxon>Bacillati</taxon>
        <taxon>Actinomycetota</taxon>
        <taxon>Coriobacteriia</taxon>
        <taxon>Coriobacteriales</taxon>
        <taxon>Atopobiaceae</taxon>
        <taxon>Atopobium</taxon>
    </lineage>
</organism>
<dbReference type="PROSITE" id="PS50893">
    <property type="entry name" value="ABC_TRANSPORTER_2"/>
    <property type="match status" value="1"/>
</dbReference>
<feature type="domain" description="ABC transporter" evidence="10">
    <location>
        <begin position="419"/>
        <end position="655"/>
    </location>
</feature>
<evidence type="ECO:0000256" key="8">
    <source>
        <dbReference type="ARBA" id="ARBA00023136"/>
    </source>
</evidence>
<keyword evidence="6 12" id="KW-0067">ATP-binding</keyword>
<dbReference type="PANTHER" id="PTHR43394:SF1">
    <property type="entry name" value="ATP-BINDING CASSETTE SUB-FAMILY B MEMBER 10, MITOCHONDRIAL"/>
    <property type="match status" value="1"/>
</dbReference>
<feature type="transmembrane region" description="Helical" evidence="9">
    <location>
        <begin position="260"/>
        <end position="281"/>
    </location>
</feature>
<gene>
    <name evidence="12" type="ORF">HMPREF3192_01013</name>
</gene>
<dbReference type="GO" id="GO:0016887">
    <property type="term" value="F:ATP hydrolysis activity"/>
    <property type="evidence" value="ECO:0007669"/>
    <property type="project" value="InterPro"/>
</dbReference>
<dbReference type="Gene3D" id="1.20.1560.10">
    <property type="entry name" value="ABC transporter type 1, transmembrane domain"/>
    <property type="match status" value="1"/>
</dbReference>
<evidence type="ECO:0000259" key="10">
    <source>
        <dbReference type="PROSITE" id="PS50893"/>
    </source>
</evidence>
<sequence>MHKLLKIFMAPYTIKSVIGLLTKLVEVVFEICMPLIIAHMIDAATASASSATIDESSAAASVCSVTSSTLTAALAGRALLLLACAAVSYACTLVCQYYAAQVSQGLGTDIRDALYHKSLFLSAQQAERITSGSLITRITNDISQIQLAVALGIRQASRWPLLSVGSSIACLLIDPMLGAVALACCAACAVVFYLIMKTAVPLYATIQAHLDEIASFMQQFLSGIRVIRATNNTDREVRQFKAVVATQTKSLLDVSKISSYLGPATYAIMYLGILIVLWLVAGRNALGELTQGSIVAFVSYMTTMLISIGYLVNLFIIFLRAEASARRVNVILSIPDTNAKDTNVPANIVDQTTASEATIFTDKTDELEHITKGETVLTAAQPTPSVPALICKHVSFSYSSVHSADGAANVDSASSTTNVADTKIAEADSAAISSYALQDFSCVIQRGQTVGLIGGTGAGKSTAAQLFSGIYQADAGEILAFGLPIERYSHAQRVARIGYVDQTPSLMSGTIRSNLCWRAPEASDEQLWDALRCAQAADFIANLPQGLQSRVEANGKNFSGGQRQRLSIARTLVCQPQLLILDDVFSALDYRTAAYLQQALRRTRQNLTTILISQQVNTLMHADTIIVLHHGIVQGQGTHQELLESCEIYRELYTSQQKHGASACLAGRDAHE</sequence>
<evidence type="ECO:0000313" key="12">
    <source>
        <dbReference type="EMBL" id="KXB33785.1"/>
    </source>
</evidence>
<protein>
    <submittedName>
        <fullName evidence="12">ABC transporter, ATP-binding protein</fullName>
    </submittedName>
</protein>
<evidence type="ECO:0000256" key="2">
    <source>
        <dbReference type="ARBA" id="ARBA00022448"/>
    </source>
</evidence>
<evidence type="ECO:0000256" key="6">
    <source>
        <dbReference type="ARBA" id="ARBA00022840"/>
    </source>
</evidence>
<dbReference type="Pfam" id="PF00664">
    <property type="entry name" value="ABC_membrane"/>
    <property type="match status" value="1"/>
</dbReference>
<comment type="subcellular location">
    <subcellularLocation>
        <location evidence="1">Cell membrane</location>
        <topology evidence="1">Multi-pass membrane protein</topology>
    </subcellularLocation>
</comment>
<keyword evidence="2" id="KW-0813">Transport</keyword>
<keyword evidence="3" id="KW-1003">Cell membrane</keyword>
<keyword evidence="5" id="KW-0547">Nucleotide-binding</keyword>
<evidence type="ECO:0000313" key="13">
    <source>
        <dbReference type="Proteomes" id="UP000070675"/>
    </source>
</evidence>
<keyword evidence="13" id="KW-1185">Reference proteome</keyword>
<feature type="domain" description="ABC transmembrane type-1" evidence="11">
    <location>
        <begin position="17"/>
        <end position="320"/>
    </location>
</feature>
<dbReference type="InterPro" id="IPR036640">
    <property type="entry name" value="ABC1_TM_sf"/>
</dbReference>
<feature type="transmembrane region" description="Helical" evidence="9">
    <location>
        <begin position="78"/>
        <end position="99"/>
    </location>
</feature>
<evidence type="ECO:0000256" key="1">
    <source>
        <dbReference type="ARBA" id="ARBA00004651"/>
    </source>
</evidence>
<accession>A0A133XS70</accession>
<dbReference type="InterPro" id="IPR039421">
    <property type="entry name" value="Type_1_exporter"/>
</dbReference>
<name>A0A133XS70_9ACTN</name>
<dbReference type="SMART" id="SM00382">
    <property type="entry name" value="AAA"/>
    <property type="match status" value="1"/>
</dbReference>
<dbReference type="InterPro" id="IPR017871">
    <property type="entry name" value="ABC_transporter-like_CS"/>
</dbReference>
<dbReference type="InterPro" id="IPR027417">
    <property type="entry name" value="P-loop_NTPase"/>
</dbReference>
<keyword evidence="4 9" id="KW-0812">Transmembrane</keyword>
<proteinExistence type="predicted"/>
<evidence type="ECO:0000256" key="4">
    <source>
        <dbReference type="ARBA" id="ARBA00022692"/>
    </source>
</evidence>
<dbReference type="PROSITE" id="PS00211">
    <property type="entry name" value="ABC_TRANSPORTER_1"/>
    <property type="match status" value="1"/>
</dbReference>
<dbReference type="SUPFAM" id="SSF52540">
    <property type="entry name" value="P-loop containing nucleoside triphosphate hydrolases"/>
    <property type="match status" value="1"/>
</dbReference>
<dbReference type="GO" id="GO:0005886">
    <property type="term" value="C:plasma membrane"/>
    <property type="evidence" value="ECO:0007669"/>
    <property type="project" value="UniProtKB-SubCell"/>
</dbReference>
<dbReference type="GO" id="GO:0015421">
    <property type="term" value="F:ABC-type oligopeptide transporter activity"/>
    <property type="evidence" value="ECO:0007669"/>
    <property type="project" value="TreeGrafter"/>
</dbReference>
<evidence type="ECO:0000256" key="7">
    <source>
        <dbReference type="ARBA" id="ARBA00022989"/>
    </source>
</evidence>
<evidence type="ECO:0000256" key="3">
    <source>
        <dbReference type="ARBA" id="ARBA00022475"/>
    </source>
</evidence>
<feature type="transmembrane region" description="Helical" evidence="9">
    <location>
        <begin position="176"/>
        <end position="196"/>
    </location>
</feature>
<comment type="caution">
    <text evidence="12">The sequence shown here is derived from an EMBL/GenBank/DDBJ whole genome shotgun (WGS) entry which is preliminary data.</text>
</comment>
<evidence type="ECO:0000259" key="11">
    <source>
        <dbReference type="PROSITE" id="PS50929"/>
    </source>
</evidence>
<dbReference type="PANTHER" id="PTHR43394">
    <property type="entry name" value="ATP-DEPENDENT PERMEASE MDL1, MITOCHONDRIAL"/>
    <property type="match status" value="1"/>
</dbReference>
<dbReference type="OrthoDB" id="9806127at2"/>
<dbReference type="AlphaFoldDB" id="A0A133XS70"/>
<keyword evidence="7 9" id="KW-1133">Transmembrane helix</keyword>
<evidence type="ECO:0000256" key="9">
    <source>
        <dbReference type="SAM" id="Phobius"/>
    </source>
</evidence>
<dbReference type="GO" id="GO:0005524">
    <property type="term" value="F:ATP binding"/>
    <property type="evidence" value="ECO:0007669"/>
    <property type="project" value="UniProtKB-KW"/>
</dbReference>
<reference evidence="13" key="1">
    <citation type="submission" date="2016-01" db="EMBL/GenBank/DDBJ databases">
        <authorList>
            <person name="Mitreva M."/>
            <person name="Pepin K.H."/>
            <person name="Mihindukulasuriya K.A."/>
            <person name="Fulton R."/>
            <person name="Fronick C."/>
            <person name="O'Laughlin M."/>
            <person name="Miner T."/>
            <person name="Herter B."/>
            <person name="Rosa B.A."/>
            <person name="Cordes M."/>
            <person name="Tomlinson C."/>
            <person name="Wollam A."/>
            <person name="Palsikar V.B."/>
            <person name="Mardis E.R."/>
            <person name="Wilson R.K."/>
        </authorList>
    </citation>
    <scope>NUCLEOTIDE SEQUENCE [LARGE SCALE GENOMIC DNA]</scope>
    <source>
        <strain evidence="13">DNF00019</strain>
    </source>
</reference>
<dbReference type="PATRIC" id="fig|1393034.3.peg.978"/>
<feature type="transmembrane region" description="Helical" evidence="9">
    <location>
        <begin position="293"/>
        <end position="319"/>
    </location>
</feature>